<evidence type="ECO:0000259" key="1">
    <source>
        <dbReference type="Pfam" id="PF06054"/>
    </source>
</evidence>
<feature type="domain" description="Competence protein CoiA-like N-terminal" evidence="2">
    <location>
        <begin position="18"/>
        <end position="52"/>
    </location>
</feature>
<dbReference type="AlphaFoldDB" id="A0A1W7AA19"/>
<evidence type="ECO:0000313" key="4">
    <source>
        <dbReference type="Proteomes" id="UP000194154"/>
    </source>
</evidence>
<dbReference type="Pfam" id="PF25164">
    <property type="entry name" value="CoiA_N"/>
    <property type="match status" value="1"/>
</dbReference>
<feature type="domain" description="Competence protein CoiA nuclease-like" evidence="1">
    <location>
        <begin position="60"/>
        <end position="173"/>
    </location>
</feature>
<keyword evidence="4" id="KW-1185">Reference proteome</keyword>
<name>A0A1W7AA19_9STAP</name>
<reference evidence="3 4" key="1">
    <citation type="journal article" date="2017" name="Int. J. Syst. Evol. Microbiol.">
        <title>Macrococcus canis sp. nov., a skin bacterium associated with infections in dogs.</title>
        <authorList>
            <person name="Gobeli Brawand S."/>
            <person name="Cotting K."/>
            <person name="Gomez-Sanz E."/>
            <person name="Collaud A."/>
            <person name="Thomann A."/>
            <person name="Brodard I."/>
            <person name="Rodriguez-Campos S."/>
            <person name="Strauss C."/>
            <person name="Perreten V."/>
        </authorList>
    </citation>
    <scope>NUCLEOTIDE SEQUENCE [LARGE SCALE GENOMIC DNA]</scope>
    <source>
        <strain evidence="3 4">KM45013</strain>
    </source>
</reference>
<accession>A0A1W7AA19</accession>
<gene>
    <name evidence="3" type="ORF">MCCS_08370</name>
</gene>
<dbReference type="InterPro" id="IPR010330">
    <property type="entry name" value="CoiA_nuc"/>
</dbReference>
<dbReference type="EMBL" id="CP021059">
    <property type="protein sequence ID" value="ARQ06485.1"/>
    <property type="molecule type" value="Genomic_DNA"/>
</dbReference>
<sequence length="331" mass="38855">MIQAMNSNGELVQAQFAARNQHYYCPVCQQKVVLRRGDMKIPHFSHISTHDCFSNVYRKESLRHLQGKYMLYRMFGAHQASLEYFISEIEQIPDILLNEGVALELQLPVIPARIVASRTAGYQSLGMKVCWITDYTSLKLEEDILTLNYFQQSLIYYPSHTLFVTDIARETLYALKIQQVLGRFKYKVVQFTVHSKGELFHHMTYSVLNLSHMVMNDRDVQQHIRNCIAKRSVLEPTLSALYQLNICKDHIPLHYRIILPEQMLMNAHPIYWQLELERMVHRDLFSLEAFNSILNFHPVVKCYSHELSLCTHILQKYYRISKQIRANSAEK</sequence>
<dbReference type="RefSeq" id="WP_086042149.1">
    <property type="nucleotide sequence ID" value="NZ_CBCRZA010000001.1"/>
</dbReference>
<proteinExistence type="predicted"/>
<dbReference type="STRING" id="1855823.MCCS_08370"/>
<dbReference type="OrthoDB" id="3784230at2"/>
<dbReference type="InterPro" id="IPR057253">
    <property type="entry name" value="CoiA-like_N"/>
</dbReference>
<evidence type="ECO:0000313" key="3">
    <source>
        <dbReference type="EMBL" id="ARQ06485.1"/>
    </source>
</evidence>
<protein>
    <submittedName>
        <fullName evidence="3">Competence protein CoiA-like family protein</fullName>
    </submittedName>
</protein>
<organism evidence="3 4">
    <name type="scientific">Macrococcoides canis</name>
    <dbReference type="NCBI Taxonomy" id="1855823"/>
    <lineage>
        <taxon>Bacteria</taxon>
        <taxon>Bacillati</taxon>
        <taxon>Bacillota</taxon>
        <taxon>Bacilli</taxon>
        <taxon>Bacillales</taxon>
        <taxon>Staphylococcaceae</taxon>
        <taxon>Macrococcoides</taxon>
    </lineage>
</organism>
<dbReference type="GeneID" id="35294971"/>
<evidence type="ECO:0000259" key="2">
    <source>
        <dbReference type="Pfam" id="PF25164"/>
    </source>
</evidence>
<dbReference type="Pfam" id="PF06054">
    <property type="entry name" value="CoiA_nuc"/>
    <property type="match status" value="1"/>
</dbReference>
<dbReference type="KEGG" id="mcak:MCCS_08370"/>
<dbReference type="Proteomes" id="UP000194154">
    <property type="component" value="Chromosome"/>
</dbReference>